<feature type="transmembrane region" description="Helical" evidence="1">
    <location>
        <begin position="28"/>
        <end position="46"/>
    </location>
</feature>
<feature type="transmembrane region" description="Helical" evidence="1">
    <location>
        <begin position="58"/>
        <end position="81"/>
    </location>
</feature>
<gene>
    <name evidence="2" type="ORF">PVT71_01700</name>
</gene>
<dbReference type="AlphaFoldDB" id="A0AAU8AHD3"/>
<proteinExistence type="predicted"/>
<keyword evidence="1" id="KW-0812">Transmembrane</keyword>
<keyword evidence="1" id="KW-1133">Transmembrane helix</keyword>
<sequence>MSEDSPRRGTPPLFLERQSYRRRRVMDGARVLPFLGALLWLVPLLWQEDPAEGVRSSAVIVYLFGVWLLLVLLAGFIAWALGRPGPGDGLVDGGQSDGGD</sequence>
<protein>
    <recommendedName>
        <fullName evidence="3">DUF3311 domain-containing protein</fullName>
    </recommendedName>
</protein>
<organism evidence="2">
    <name type="scientific">Alloyangia sp. H15</name>
    <dbReference type="NCBI Taxonomy" id="3029062"/>
    <lineage>
        <taxon>Bacteria</taxon>
        <taxon>Pseudomonadati</taxon>
        <taxon>Pseudomonadota</taxon>
        <taxon>Alphaproteobacteria</taxon>
        <taxon>Rhodobacterales</taxon>
        <taxon>Roseobacteraceae</taxon>
        <taxon>Alloyangia</taxon>
    </lineage>
</organism>
<evidence type="ECO:0000313" key="2">
    <source>
        <dbReference type="EMBL" id="XCC93944.1"/>
    </source>
</evidence>
<reference evidence="2" key="1">
    <citation type="submission" date="2023-02" db="EMBL/GenBank/DDBJ databases">
        <title>Description and genomic characterization of Salipiger bruguierae sp. nov., isolated from the sediment of mangrove plant Bruguiera sexangula.</title>
        <authorList>
            <person name="Long M."/>
        </authorList>
    </citation>
    <scope>NUCLEOTIDE SEQUENCE</scope>
    <source>
        <strain evidence="2">H15</strain>
    </source>
</reference>
<evidence type="ECO:0000256" key="1">
    <source>
        <dbReference type="SAM" id="Phobius"/>
    </source>
</evidence>
<keyword evidence="1" id="KW-0472">Membrane</keyword>
<dbReference type="EMBL" id="CP123384">
    <property type="protein sequence ID" value="XCC93944.1"/>
    <property type="molecule type" value="Genomic_DNA"/>
</dbReference>
<dbReference type="RefSeq" id="WP_353472769.1">
    <property type="nucleotide sequence ID" value="NZ_CP123384.1"/>
</dbReference>
<accession>A0AAU8AHD3</accession>
<name>A0AAU8AHD3_9RHOB</name>
<evidence type="ECO:0008006" key="3">
    <source>
        <dbReference type="Google" id="ProtNLM"/>
    </source>
</evidence>